<gene>
    <name evidence="1" type="ORF">ENK44_05840</name>
</gene>
<dbReference type="AlphaFoldDB" id="A0A7V4U0U7"/>
<name>A0A7V4U0U7_CALAY</name>
<dbReference type="EMBL" id="DRQG01000054">
    <property type="protein sequence ID" value="HGY55197.1"/>
    <property type="molecule type" value="Genomic_DNA"/>
</dbReference>
<sequence length="290" mass="34703">MIYKKIVLFFSIIILLNYTYAEKNTLSFYLTPKLSISNYKMNFSGIYTWDLPKLSQQNFMATSNFKPYFQPSLDLRVTYKNFEAGFDFYMENPFEIHIFSAETEQFDGNGKTRYYLTQGDSVKYLQTDDPVKSGLRTHNGSLYLNYNISNYFKINLSYKFYTLEYYKISPPAGIRIDSLGYSMSHTQKITLVNFGFEYNYYWNDWNFGFEGEYAPFLNMTIKDIYNKNHYYNGYAYFLGTKIGWKQFLVRYTYNHITTNDNSFSNIYHRFEIGFIWKAFKLDLTEIDIFH</sequence>
<dbReference type="Proteomes" id="UP000885779">
    <property type="component" value="Unassembled WGS sequence"/>
</dbReference>
<reference evidence="1" key="1">
    <citation type="journal article" date="2020" name="mSystems">
        <title>Genome- and Community-Level Interaction Insights into Carbon Utilization and Element Cycling Functions of Hydrothermarchaeota in Hydrothermal Sediment.</title>
        <authorList>
            <person name="Zhou Z."/>
            <person name="Liu Y."/>
            <person name="Xu W."/>
            <person name="Pan J."/>
            <person name="Luo Z.H."/>
            <person name="Li M."/>
        </authorList>
    </citation>
    <scope>NUCLEOTIDE SEQUENCE [LARGE SCALE GENOMIC DNA]</scope>
    <source>
        <strain evidence="1">HyVt-577</strain>
    </source>
</reference>
<evidence type="ECO:0000313" key="1">
    <source>
        <dbReference type="EMBL" id="HGY55197.1"/>
    </source>
</evidence>
<accession>A0A7V4U0U7</accession>
<protein>
    <submittedName>
        <fullName evidence="1">Uncharacterized protein</fullName>
    </submittedName>
</protein>
<comment type="caution">
    <text evidence="1">The sequence shown here is derived from an EMBL/GenBank/DDBJ whole genome shotgun (WGS) entry which is preliminary data.</text>
</comment>
<proteinExistence type="predicted"/>
<organism evidence="1">
    <name type="scientific">Caldithrix abyssi</name>
    <dbReference type="NCBI Taxonomy" id="187145"/>
    <lineage>
        <taxon>Bacteria</taxon>
        <taxon>Pseudomonadati</taxon>
        <taxon>Calditrichota</taxon>
        <taxon>Calditrichia</taxon>
        <taxon>Calditrichales</taxon>
        <taxon>Calditrichaceae</taxon>
        <taxon>Caldithrix</taxon>
    </lineage>
</organism>